<keyword evidence="3" id="KW-0489">Methyltransferase</keyword>
<keyword evidence="3" id="KW-0808">Transferase</keyword>
<dbReference type="GO" id="GO:0032259">
    <property type="term" value="P:methylation"/>
    <property type="evidence" value="ECO:0007669"/>
    <property type="project" value="UniProtKB-KW"/>
</dbReference>
<dbReference type="InterPro" id="IPR052520">
    <property type="entry name" value="ATL_DNA_repair"/>
</dbReference>
<evidence type="ECO:0000313" key="3">
    <source>
        <dbReference type="EMBL" id="QEN06283.1"/>
    </source>
</evidence>
<dbReference type="InterPro" id="IPR036217">
    <property type="entry name" value="MethylDNA_cys_MeTrfase_DNAb"/>
</dbReference>
<dbReference type="GO" id="GO:0008168">
    <property type="term" value="F:methyltransferase activity"/>
    <property type="evidence" value="ECO:0007669"/>
    <property type="project" value="UniProtKB-KW"/>
</dbReference>
<dbReference type="Gene3D" id="1.10.10.10">
    <property type="entry name" value="Winged helix-like DNA-binding domain superfamily/Winged helix DNA-binding domain"/>
    <property type="match status" value="1"/>
</dbReference>
<dbReference type="PANTHER" id="PTHR42942:SF1">
    <property type="entry name" value="ALKYLTRANSFERASE-LIKE PROTEIN 1"/>
    <property type="match status" value="1"/>
</dbReference>
<protein>
    <submittedName>
        <fullName evidence="3">DNA methyltransferase</fullName>
    </submittedName>
</protein>
<dbReference type="InterPro" id="IPR036388">
    <property type="entry name" value="WH-like_DNA-bd_sf"/>
</dbReference>
<dbReference type="AlphaFoldDB" id="A0A5C1QDY4"/>
<dbReference type="OrthoDB" id="9789813at2"/>
<dbReference type="EMBL" id="CP035807">
    <property type="protein sequence ID" value="QEN06283.1"/>
    <property type="molecule type" value="Genomic_DNA"/>
</dbReference>
<dbReference type="SUPFAM" id="SSF46767">
    <property type="entry name" value="Methylated DNA-protein cysteine methyltransferase, C-terminal domain"/>
    <property type="match status" value="1"/>
</dbReference>
<accession>A0A5C1QDY4</accession>
<dbReference type="Proteomes" id="UP000323824">
    <property type="component" value="Chromosome"/>
</dbReference>
<name>A0A5C1QDY4_9SPIO</name>
<keyword evidence="4" id="KW-1185">Reference proteome</keyword>
<evidence type="ECO:0000313" key="4">
    <source>
        <dbReference type="Proteomes" id="UP000323824"/>
    </source>
</evidence>
<gene>
    <name evidence="3" type="ORF">EW093_16835</name>
</gene>
<reference evidence="3 4" key="1">
    <citation type="submission" date="2019-02" db="EMBL/GenBank/DDBJ databases">
        <authorList>
            <person name="Fomenkov A."/>
            <person name="Dubinina G."/>
            <person name="Grabovich M."/>
            <person name="Vincze T."/>
            <person name="Roberts R.J."/>
        </authorList>
    </citation>
    <scope>NUCLEOTIDE SEQUENCE [LARGE SCALE GENOMIC DNA]</scope>
    <source>
        <strain evidence="3 4">P</strain>
    </source>
</reference>
<dbReference type="CDD" id="cd06445">
    <property type="entry name" value="ATase"/>
    <property type="match status" value="1"/>
</dbReference>
<organism evidence="3 4">
    <name type="scientific">Thiospirochaeta perfilievii</name>
    <dbReference type="NCBI Taxonomy" id="252967"/>
    <lineage>
        <taxon>Bacteria</taxon>
        <taxon>Pseudomonadati</taxon>
        <taxon>Spirochaetota</taxon>
        <taxon>Spirochaetia</taxon>
        <taxon>Spirochaetales</taxon>
        <taxon>Spirochaetaceae</taxon>
        <taxon>Thiospirochaeta</taxon>
    </lineage>
</organism>
<dbReference type="Pfam" id="PF01035">
    <property type="entry name" value="DNA_binding_1"/>
    <property type="match status" value="1"/>
</dbReference>
<dbReference type="GO" id="GO:0006281">
    <property type="term" value="P:DNA repair"/>
    <property type="evidence" value="ECO:0007669"/>
    <property type="project" value="InterPro"/>
</dbReference>
<evidence type="ECO:0000259" key="2">
    <source>
        <dbReference type="Pfam" id="PF01035"/>
    </source>
</evidence>
<dbReference type="RefSeq" id="WP_149569509.1">
    <property type="nucleotide sequence ID" value="NZ_CP035807.1"/>
</dbReference>
<keyword evidence="1" id="KW-0227">DNA damage</keyword>
<sequence length="104" mass="11929">MTELTKRIVDIIKNIPKGSVVTYGTIANIAGNSRGARAVSWVLKTQTNRYNLPWFRVVNREGKISIKDYNTYNEQKALLLAEGIKFDKDDKIDLDLFAFTYLKE</sequence>
<reference evidence="3 4" key="2">
    <citation type="submission" date="2019-09" db="EMBL/GenBank/DDBJ databases">
        <title>Complete Genome Sequence and Methylome Analysis of free living Spirochaetas.</title>
        <authorList>
            <person name="Leshcheva N."/>
            <person name="Mikheeva N."/>
        </authorList>
    </citation>
    <scope>NUCLEOTIDE SEQUENCE [LARGE SCALE GENOMIC DNA]</scope>
    <source>
        <strain evidence="3 4">P</strain>
    </source>
</reference>
<evidence type="ECO:0000256" key="1">
    <source>
        <dbReference type="ARBA" id="ARBA00022763"/>
    </source>
</evidence>
<dbReference type="KEGG" id="sper:EW093_16835"/>
<feature type="domain" description="Methylated-DNA-[protein]-cysteine S-methyltransferase DNA binding" evidence="2">
    <location>
        <begin position="4"/>
        <end position="84"/>
    </location>
</feature>
<proteinExistence type="predicted"/>
<dbReference type="PANTHER" id="PTHR42942">
    <property type="entry name" value="6-O-METHYLGUANINE DNA METHYLTRANSFERASE"/>
    <property type="match status" value="1"/>
</dbReference>
<dbReference type="InterPro" id="IPR014048">
    <property type="entry name" value="MethylDNA_cys_MeTrfase_DNA-bd"/>
</dbReference>